<evidence type="ECO:0000259" key="3">
    <source>
        <dbReference type="Pfam" id="PF13976"/>
    </source>
</evidence>
<dbReference type="Pfam" id="PF13976">
    <property type="entry name" value="gag_pre-integrs"/>
    <property type="match status" value="1"/>
</dbReference>
<dbReference type="PANTHER" id="PTHR11439">
    <property type="entry name" value="GAG-POL-RELATED RETROTRANSPOSON"/>
    <property type="match status" value="1"/>
</dbReference>
<feature type="domain" description="Retrovirus-related Pol polyprotein from transposon TNT 1-94-like beta-barrel" evidence="4">
    <location>
        <begin position="216"/>
        <end position="292"/>
    </location>
</feature>
<reference evidence="7" key="2">
    <citation type="submission" date="2019-10" db="EMBL/GenBank/DDBJ databases">
        <title>A de novo genome assembly of a pear dwarfing rootstock.</title>
        <authorList>
            <person name="Wang F."/>
            <person name="Wang J."/>
            <person name="Li S."/>
            <person name="Zhang Y."/>
            <person name="Fang M."/>
            <person name="Ma L."/>
            <person name="Zhao Y."/>
            <person name="Jiang S."/>
        </authorList>
    </citation>
    <scope>NUCLEOTIDE SEQUENCE [LARGE SCALE GENOMIC DNA]</scope>
</reference>
<dbReference type="PANTHER" id="PTHR11439:SF502">
    <property type="entry name" value="SECRETED RXLR EFFECTOR PROTEIN 161-LIKE"/>
    <property type="match status" value="1"/>
</dbReference>
<dbReference type="SUPFAM" id="SSF56672">
    <property type="entry name" value="DNA/RNA polymerases"/>
    <property type="match status" value="1"/>
</dbReference>
<evidence type="ECO:0000313" key="7">
    <source>
        <dbReference type="Proteomes" id="UP000327157"/>
    </source>
</evidence>
<evidence type="ECO:0000259" key="5">
    <source>
        <dbReference type="Pfam" id="PF25597"/>
    </source>
</evidence>
<dbReference type="InterPro" id="IPR043502">
    <property type="entry name" value="DNA/RNA_pol_sf"/>
</dbReference>
<evidence type="ECO:0008006" key="8">
    <source>
        <dbReference type="Google" id="ProtNLM"/>
    </source>
</evidence>
<keyword evidence="1" id="KW-0645">Protease</keyword>
<evidence type="ECO:0000256" key="1">
    <source>
        <dbReference type="ARBA" id="ARBA00022750"/>
    </source>
</evidence>
<dbReference type="InterPro" id="IPR036397">
    <property type="entry name" value="RNaseH_sf"/>
</dbReference>
<sequence length="1037" mass="117860">MAGSGGGELRAPIFNGENFDFWQIKMKTIFCSAPAKEEELTEAERKLLRENVVKDARALGIIQGAVSDQIFPRIATQESAKAAWDILKQEFVGDKQVRSVKLQGLRRDFEYTRMNDSESLSVYIAKLFDLINQMKSYENTKDLDTIDAQDVVAILKGYEQRLDRHGESSMEKAFTSLKLVSKSNKFSGQPNSNKYHKNFKPKEKQWGNKGDWSNKDSGCSNHMTSREDLLVDIDRKVKAKVQVGTGVLVEVEGKGTLIIETIKGRRYIKEVMLVPGLAENLLSVGQMTEHGYFLLFGDYKVDVFDDRSLQNLVVSVKQKGNRCFPLILNTNKELALRTNVQECVRIWHKRFGHLNFRSLKLLQSQEMVLGLPEIQDSETVCQSCALGKNHREPFPKESMWRAKEPLELIHSDVCGPMQTSSLSGNRYFITFIDDYSRMCWKELPYNLWCEAVNTYVYLLNRSPTKAVKNTTPFEKFSGRKPGVKHLKVFGLVCYSLIPGNLRHKLEETSVMGVFIGYGTCEKGYRVLNPLTQKVLLSRDVIFYENGRWDWEKHKVKEVCIPLSAVGSSELDRIDELSEFHEQEGFDGSQIQAGSSPVTAIGESSSSLVSPQYDNTPLRYKNLSEIYERCHLCIVEPESFDEAAQDEAWKKAMKDEMNMIEKNQTWELVRRPSNKPVIGVKWVTLIALAAKNKWKLFQLDVKSAFLNGVLEEEVYVEHPDGFVVQGEEEKVYRLHKALYGLKQAPRAWYGEIDSYLMLYGFKKSISEATLYTKYKGDTDLIINCKPVSTHLVPSDKLRKEDGSGNADEAQYRQIVGSLLYLTATRPDIMYAACLLARFMHCPTNKHYGTAKRVLRYVQGTLDFGLEYKKGEGTLLMGYCDSDWSGSEDDMKSTSGYAFTFGNGIFSWSSVKQQCVALSTAEAEYISASEATAQATWLRFVLEDFGEMQTVATPMNCDNTSAIAITKNPIFHQKTKHINRRYHFIKEALQQGVIDLIHCPTKEQIAYIFTKALAREQFTYLRNLLGVKSVHNLKGSVSM</sequence>
<keyword evidence="1" id="KW-0064">Aspartyl protease</keyword>
<dbReference type="InterPro" id="IPR025724">
    <property type="entry name" value="GAG-pre-integrase_dom"/>
</dbReference>
<dbReference type="Proteomes" id="UP000327157">
    <property type="component" value="Chromosome 3"/>
</dbReference>
<dbReference type="Pfam" id="PF25597">
    <property type="entry name" value="SH3_retrovirus"/>
    <property type="match status" value="1"/>
</dbReference>
<accession>A0A5N5GJP7</accession>
<dbReference type="AlphaFoldDB" id="A0A5N5GJP7"/>
<dbReference type="InterPro" id="IPR054722">
    <property type="entry name" value="PolX-like_BBD"/>
</dbReference>
<dbReference type="InterPro" id="IPR012337">
    <property type="entry name" value="RNaseH-like_sf"/>
</dbReference>
<dbReference type="InterPro" id="IPR013103">
    <property type="entry name" value="RVT_2"/>
</dbReference>
<name>A0A5N5GJP7_9ROSA</name>
<proteinExistence type="predicted"/>
<keyword evidence="7" id="KW-1185">Reference proteome</keyword>
<feature type="domain" description="Reverse transcriptase Ty1/copia-type" evidence="2">
    <location>
        <begin position="684"/>
        <end position="782"/>
    </location>
</feature>
<dbReference type="CDD" id="cd09272">
    <property type="entry name" value="RNase_HI_RT_Ty1"/>
    <property type="match status" value="1"/>
</dbReference>
<feature type="domain" description="GAG-pre-integrase" evidence="3">
    <location>
        <begin position="332"/>
        <end position="388"/>
    </location>
</feature>
<dbReference type="EMBL" id="SMOL01000402">
    <property type="protein sequence ID" value="KAB2615558.1"/>
    <property type="molecule type" value="Genomic_DNA"/>
</dbReference>
<dbReference type="SUPFAM" id="SSF53098">
    <property type="entry name" value="Ribonuclease H-like"/>
    <property type="match status" value="1"/>
</dbReference>
<protein>
    <recommendedName>
        <fullName evidence="8">Retrovirus-related Pol polyprotein from transposon TNT 1-94</fullName>
    </recommendedName>
</protein>
<dbReference type="Pfam" id="PF22936">
    <property type="entry name" value="Pol_BBD"/>
    <property type="match status" value="1"/>
</dbReference>
<organism evidence="6 7">
    <name type="scientific">Pyrus ussuriensis x Pyrus communis</name>
    <dbReference type="NCBI Taxonomy" id="2448454"/>
    <lineage>
        <taxon>Eukaryota</taxon>
        <taxon>Viridiplantae</taxon>
        <taxon>Streptophyta</taxon>
        <taxon>Embryophyta</taxon>
        <taxon>Tracheophyta</taxon>
        <taxon>Spermatophyta</taxon>
        <taxon>Magnoliopsida</taxon>
        <taxon>eudicotyledons</taxon>
        <taxon>Gunneridae</taxon>
        <taxon>Pentapetalae</taxon>
        <taxon>rosids</taxon>
        <taxon>fabids</taxon>
        <taxon>Rosales</taxon>
        <taxon>Rosaceae</taxon>
        <taxon>Amygdaloideae</taxon>
        <taxon>Maleae</taxon>
        <taxon>Pyrus</taxon>
    </lineage>
</organism>
<reference evidence="6 7" key="1">
    <citation type="submission" date="2019-09" db="EMBL/GenBank/DDBJ databases">
        <authorList>
            <person name="Ou C."/>
        </authorList>
    </citation>
    <scope>NUCLEOTIDE SEQUENCE [LARGE SCALE GENOMIC DNA]</scope>
    <source>
        <strain evidence="6">S2</strain>
        <tissue evidence="6">Leaf</tissue>
    </source>
</reference>
<dbReference type="GO" id="GO:0004190">
    <property type="term" value="F:aspartic-type endopeptidase activity"/>
    <property type="evidence" value="ECO:0007669"/>
    <property type="project" value="UniProtKB-KW"/>
</dbReference>
<dbReference type="Pfam" id="PF14223">
    <property type="entry name" value="Retrotran_gag_2"/>
    <property type="match status" value="1"/>
</dbReference>
<keyword evidence="1" id="KW-0378">Hydrolase</keyword>
<comment type="caution">
    <text evidence="6">The sequence shown here is derived from an EMBL/GenBank/DDBJ whole genome shotgun (WGS) entry which is preliminary data.</text>
</comment>
<dbReference type="Gene3D" id="3.30.420.10">
    <property type="entry name" value="Ribonuclease H-like superfamily/Ribonuclease H"/>
    <property type="match status" value="1"/>
</dbReference>
<evidence type="ECO:0000259" key="4">
    <source>
        <dbReference type="Pfam" id="PF22936"/>
    </source>
</evidence>
<dbReference type="OrthoDB" id="1166121at2759"/>
<dbReference type="GO" id="GO:0003676">
    <property type="term" value="F:nucleic acid binding"/>
    <property type="evidence" value="ECO:0007669"/>
    <property type="project" value="InterPro"/>
</dbReference>
<reference evidence="6 7" key="3">
    <citation type="submission" date="2019-11" db="EMBL/GenBank/DDBJ databases">
        <title>A de novo genome assembly of a pear dwarfing rootstock.</title>
        <authorList>
            <person name="Wang F."/>
            <person name="Wang J."/>
            <person name="Li S."/>
            <person name="Zhang Y."/>
            <person name="Fang M."/>
            <person name="Ma L."/>
            <person name="Zhao Y."/>
            <person name="Jiang S."/>
        </authorList>
    </citation>
    <scope>NUCLEOTIDE SEQUENCE [LARGE SCALE GENOMIC DNA]</scope>
    <source>
        <strain evidence="6">S2</strain>
        <tissue evidence="6">Leaf</tissue>
    </source>
</reference>
<gene>
    <name evidence="6" type="ORF">D8674_022146</name>
</gene>
<evidence type="ECO:0000259" key="2">
    <source>
        <dbReference type="Pfam" id="PF07727"/>
    </source>
</evidence>
<feature type="domain" description="Retroviral polymerase SH3-like" evidence="5">
    <location>
        <begin position="492"/>
        <end position="554"/>
    </location>
</feature>
<dbReference type="InterPro" id="IPR057670">
    <property type="entry name" value="SH3_retrovirus"/>
</dbReference>
<evidence type="ECO:0000313" key="6">
    <source>
        <dbReference type="EMBL" id="KAB2615558.1"/>
    </source>
</evidence>
<dbReference type="Pfam" id="PF07727">
    <property type="entry name" value="RVT_2"/>
    <property type="match status" value="1"/>
</dbReference>